<evidence type="ECO:0000313" key="3">
    <source>
        <dbReference type="Proteomes" id="UP000184512"/>
    </source>
</evidence>
<evidence type="ECO:0008006" key="4">
    <source>
        <dbReference type="Google" id="ProtNLM"/>
    </source>
</evidence>
<dbReference type="AlphaFoldDB" id="A0A1M6A3T9"/>
<reference evidence="2 3" key="1">
    <citation type="submission" date="2016-11" db="EMBL/GenBank/DDBJ databases">
        <authorList>
            <person name="Jaros S."/>
            <person name="Januszkiewicz K."/>
            <person name="Wedrychowicz H."/>
        </authorList>
    </citation>
    <scope>NUCLEOTIDE SEQUENCE [LARGE SCALE GENOMIC DNA]</scope>
    <source>
        <strain evidence="2 3">DSM 12906</strain>
    </source>
</reference>
<feature type="transmembrane region" description="Helical" evidence="1">
    <location>
        <begin position="85"/>
        <end position="106"/>
    </location>
</feature>
<dbReference type="STRING" id="1123357.SAMN02745244_00080"/>
<evidence type="ECO:0000313" key="2">
    <source>
        <dbReference type="EMBL" id="SHI30999.1"/>
    </source>
</evidence>
<evidence type="ECO:0000256" key="1">
    <source>
        <dbReference type="SAM" id="Phobius"/>
    </source>
</evidence>
<keyword evidence="3" id="KW-1185">Reference proteome</keyword>
<protein>
    <recommendedName>
        <fullName evidence="4">DUF4157 domain-containing protein</fullName>
    </recommendedName>
</protein>
<organism evidence="2 3">
    <name type="scientific">Tessaracoccus bendigoensis DSM 12906</name>
    <dbReference type="NCBI Taxonomy" id="1123357"/>
    <lineage>
        <taxon>Bacteria</taxon>
        <taxon>Bacillati</taxon>
        <taxon>Actinomycetota</taxon>
        <taxon>Actinomycetes</taxon>
        <taxon>Propionibacteriales</taxon>
        <taxon>Propionibacteriaceae</taxon>
        <taxon>Tessaracoccus</taxon>
    </lineage>
</organism>
<dbReference type="Proteomes" id="UP000184512">
    <property type="component" value="Unassembled WGS sequence"/>
</dbReference>
<dbReference type="EMBL" id="FQZG01000003">
    <property type="protein sequence ID" value="SHI30999.1"/>
    <property type="molecule type" value="Genomic_DNA"/>
</dbReference>
<keyword evidence="1" id="KW-0812">Transmembrane</keyword>
<sequence length="170" mass="18708">MHASRTIRNVANAVNLSTPLGLTLALAGHGRIRRLRGLWIAERVRLPLLNASAMTVGSVVLVPGRTLAEAEVGIPGLLAHEDEHAWQWAACLGLPFLPLYFLAVGWSQLRCGDRASANAFERQAGLALGGYRENPKRPLGSSPQLWRRRAERAACRCVRILRKRFTSRGL</sequence>
<gene>
    <name evidence="2" type="ORF">SAMN02745244_00080</name>
</gene>
<keyword evidence="1" id="KW-0472">Membrane</keyword>
<keyword evidence="1" id="KW-1133">Transmembrane helix</keyword>
<proteinExistence type="predicted"/>
<name>A0A1M6A3T9_9ACTN</name>
<accession>A0A1M6A3T9</accession>
<feature type="transmembrane region" description="Helical" evidence="1">
    <location>
        <begin position="48"/>
        <end position="65"/>
    </location>
</feature>